<dbReference type="PANTHER" id="PTHR31751:SF42">
    <property type="entry name" value="PROTEIN CBG10204"/>
    <property type="match status" value="1"/>
</dbReference>
<organism evidence="1 2">
    <name type="scientific">Oryzias melastigma</name>
    <name type="common">Marine medaka</name>
    <dbReference type="NCBI Taxonomy" id="30732"/>
    <lineage>
        <taxon>Eukaryota</taxon>
        <taxon>Metazoa</taxon>
        <taxon>Chordata</taxon>
        <taxon>Craniata</taxon>
        <taxon>Vertebrata</taxon>
        <taxon>Euteleostomi</taxon>
        <taxon>Actinopterygii</taxon>
        <taxon>Neopterygii</taxon>
        <taxon>Teleostei</taxon>
        <taxon>Neoteleostei</taxon>
        <taxon>Acanthomorphata</taxon>
        <taxon>Ovalentaria</taxon>
        <taxon>Atherinomorphae</taxon>
        <taxon>Beloniformes</taxon>
        <taxon>Adrianichthyidae</taxon>
        <taxon>Oryziinae</taxon>
        <taxon>Oryzias</taxon>
    </lineage>
</organism>
<evidence type="ECO:0000313" key="2">
    <source>
        <dbReference type="Proteomes" id="UP000261560"/>
    </source>
</evidence>
<evidence type="ECO:0000313" key="1">
    <source>
        <dbReference type="Ensembl" id="ENSOMEP00000034346.1"/>
    </source>
</evidence>
<protein>
    <submittedName>
        <fullName evidence="1">Uncharacterized protein</fullName>
    </submittedName>
</protein>
<dbReference type="AlphaFoldDB" id="A0A3B3DWP5"/>
<dbReference type="OMA" id="FITDRHR"/>
<accession>A0A3B3DWP5</accession>
<name>A0A3B3DWP5_ORYME</name>
<dbReference type="PaxDb" id="30732-ENSOMEP00000034346"/>
<keyword evidence="2" id="KW-1185">Reference proteome</keyword>
<dbReference type="Proteomes" id="UP000261560">
    <property type="component" value="Unplaced"/>
</dbReference>
<reference evidence="1" key="1">
    <citation type="submission" date="2025-08" db="UniProtKB">
        <authorList>
            <consortium name="Ensembl"/>
        </authorList>
    </citation>
    <scope>IDENTIFICATION</scope>
</reference>
<proteinExistence type="predicted"/>
<dbReference type="Ensembl" id="ENSOMET00000028274.1">
    <property type="protein sequence ID" value="ENSOMEP00000034346.1"/>
    <property type="gene ID" value="ENSOMEG00000020913.1"/>
</dbReference>
<dbReference type="GeneTree" id="ENSGT00940000164945"/>
<reference evidence="1" key="2">
    <citation type="submission" date="2025-09" db="UniProtKB">
        <authorList>
            <consortium name="Ensembl"/>
        </authorList>
    </citation>
    <scope>IDENTIFICATION</scope>
</reference>
<sequence>MGCWKQEQNSVIQKVKDLPGGMCLAGDGRSDSPGHSAKYGGYSTLEQRVNKVIDLQVVQSNEVGNSNACEMEGVRRMFGFLLDQHQLTVAEFITDRHRQIQKYVREVLGNHHLAVDLKHFFDVWHIAKGLGKQIDAISKKSGCDVAGLWRKSIVNHVYYVAATCDGDPDLIAAMWTSLANHVQNIHEHDDDAYPKCDHAPLVEEDRNKEWLRPGKLVDKILSKSLIKDMQKVSPNFQTSNLEAFHSLVIAYAPKHTHFKWLCQFARYALAALHFNENSDRVQAISQNGAPSYTIVYPKYKQGGFSVRKNKTPSTYNFGVTILQRLLQEYQRSPQELRDSIQELRDREPPTLASGMDRPDKVEAVAQHQTRYNVKKFKN</sequence>
<dbReference type="PANTHER" id="PTHR31751">
    <property type="entry name" value="SI:CH211-108C17.2-RELATED-RELATED"/>
    <property type="match status" value="1"/>
</dbReference>